<sequence>MFIDQKLPGQNFNLRLIGSAKKGRVKRILQFSLDNDWNELDHVRVQPPPSLGLEVRPRMLSEEKNNNTLRIIVGQDVLQKYAKLVLQKHSNYLRDWTIEEKEETKENFVYFNRKGPLECPLCKRMHDKDQRWFGRVYASSGTFIVKCFRQDSDEPGEVFEFDSSTAEKIRQENKNSPQSSHKVKAPNFPKAFLKFPSWVKYNEPLTATETYKEKYVRPLPNEGDIYIGSPWETGKTYILEHLTISDVVNLLALSTRHSYSNAVTTRLNLKSYCDID</sequence>
<feature type="non-terminal residue" evidence="1">
    <location>
        <position position="276"/>
    </location>
</feature>
<organism evidence="1 2">
    <name type="scientific">Funneliformis geosporum</name>
    <dbReference type="NCBI Taxonomy" id="1117311"/>
    <lineage>
        <taxon>Eukaryota</taxon>
        <taxon>Fungi</taxon>
        <taxon>Fungi incertae sedis</taxon>
        <taxon>Mucoromycota</taxon>
        <taxon>Glomeromycotina</taxon>
        <taxon>Glomeromycetes</taxon>
        <taxon>Glomerales</taxon>
        <taxon>Glomeraceae</taxon>
        <taxon>Funneliformis</taxon>
    </lineage>
</organism>
<name>A0A9W4X0Z2_9GLOM</name>
<reference evidence="1" key="1">
    <citation type="submission" date="2022-08" db="EMBL/GenBank/DDBJ databases">
        <authorList>
            <person name="Kallberg Y."/>
            <person name="Tangrot J."/>
            <person name="Rosling A."/>
        </authorList>
    </citation>
    <scope>NUCLEOTIDE SEQUENCE</scope>
    <source>
        <strain evidence="1">Wild A</strain>
    </source>
</reference>
<gene>
    <name evidence="1" type="ORF">FWILDA_LOCUS19339</name>
</gene>
<keyword evidence="2" id="KW-1185">Reference proteome</keyword>
<dbReference type="AlphaFoldDB" id="A0A9W4X0Z2"/>
<proteinExistence type="predicted"/>
<comment type="caution">
    <text evidence="1">The sequence shown here is derived from an EMBL/GenBank/DDBJ whole genome shotgun (WGS) entry which is preliminary data.</text>
</comment>
<dbReference type="OrthoDB" id="2424211at2759"/>
<dbReference type="EMBL" id="CAMKVN010022910">
    <property type="protein sequence ID" value="CAI2199974.1"/>
    <property type="molecule type" value="Genomic_DNA"/>
</dbReference>
<accession>A0A9W4X0Z2</accession>
<evidence type="ECO:0000313" key="1">
    <source>
        <dbReference type="EMBL" id="CAI2199974.1"/>
    </source>
</evidence>
<protein>
    <submittedName>
        <fullName evidence="1">3081_t:CDS:1</fullName>
    </submittedName>
</protein>
<evidence type="ECO:0000313" key="2">
    <source>
        <dbReference type="Proteomes" id="UP001153678"/>
    </source>
</evidence>
<dbReference type="Proteomes" id="UP001153678">
    <property type="component" value="Unassembled WGS sequence"/>
</dbReference>